<dbReference type="Pfam" id="PF06177">
    <property type="entry name" value="QueT"/>
    <property type="match status" value="1"/>
</dbReference>
<name>A0A2N6UJ50_9FIRM</name>
<keyword evidence="1" id="KW-1133">Transmembrane helix</keyword>
<dbReference type="Proteomes" id="UP000235658">
    <property type="component" value="Unassembled WGS sequence"/>
</dbReference>
<dbReference type="InterPro" id="IPR010387">
    <property type="entry name" value="QueT"/>
</dbReference>
<feature type="transmembrane region" description="Helical" evidence="1">
    <location>
        <begin position="99"/>
        <end position="121"/>
    </location>
</feature>
<comment type="caution">
    <text evidence="2">The sequence shown here is derived from an EMBL/GenBank/DDBJ whole genome shotgun (WGS) entry which is preliminary data.</text>
</comment>
<dbReference type="EMBL" id="PNHP01000002">
    <property type="protein sequence ID" value="PMC81758.1"/>
    <property type="molecule type" value="Genomic_DNA"/>
</dbReference>
<protein>
    <submittedName>
        <fullName evidence="2">QueT transporter family protein</fullName>
    </submittedName>
</protein>
<proteinExistence type="predicted"/>
<dbReference type="PIRSF" id="PIRSF031501">
    <property type="entry name" value="QueT"/>
    <property type="match status" value="1"/>
</dbReference>
<reference evidence="2 3" key="1">
    <citation type="submission" date="2017-09" db="EMBL/GenBank/DDBJ databases">
        <title>Bacterial strain isolated from the female urinary microbiota.</title>
        <authorList>
            <person name="Thomas-White K."/>
            <person name="Kumar N."/>
            <person name="Forster S."/>
            <person name="Putonti C."/>
            <person name="Lawley T."/>
            <person name="Wolfe A.J."/>
        </authorList>
    </citation>
    <scope>NUCLEOTIDE SEQUENCE [LARGE SCALE GENOMIC DNA]</scope>
    <source>
        <strain evidence="2 3">UMB0204</strain>
    </source>
</reference>
<dbReference type="AlphaFoldDB" id="A0A2N6UJ50"/>
<evidence type="ECO:0000313" key="3">
    <source>
        <dbReference type="Proteomes" id="UP000235658"/>
    </source>
</evidence>
<organism evidence="2 3">
    <name type="scientific">Anaerococcus hydrogenalis</name>
    <dbReference type="NCBI Taxonomy" id="33029"/>
    <lineage>
        <taxon>Bacteria</taxon>
        <taxon>Bacillati</taxon>
        <taxon>Bacillota</taxon>
        <taxon>Tissierellia</taxon>
        <taxon>Tissierellales</taxon>
        <taxon>Peptoniphilaceae</taxon>
        <taxon>Anaerococcus</taxon>
    </lineage>
</organism>
<evidence type="ECO:0000313" key="2">
    <source>
        <dbReference type="EMBL" id="PMC81758.1"/>
    </source>
</evidence>
<feature type="transmembrane region" description="Helical" evidence="1">
    <location>
        <begin position="13"/>
        <end position="34"/>
    </location>
</feature>
<keyword evidence="1" id="KW-0472">Membrane</keyword>
<sequence>MSDQRYNFKDTNFLVKSAVVAALYAVITLMLPSLAYGPIQLRLSEIMVLLVFYNRRFIPGLLLGCFLANFASDIAVFDVIFGTFASFLAFSLIIRQKNLFIASLFPVLFMFIPAIGTYLLLDSSTAFIIMLVQFMISEFIVVSVIGFIIFKILERNTGFMNIIKNF</sequence>
<dbReference type="RefSeq" id="WP_004818284.1">
    <property type="nucleotide sequence ID" value="NZ_CAUPDS010000014.1"/>
</dbReference>
<keyword evidence="1" id="KW-0812">Transmembrane</keyword>
<dbReference type="PANTHER" id="PTHR40044:SF1">
    <property type="entry name" value="INTEGRAL MEMBRANE PROTEIN"/>
    <property type="match status" value="1"/>
</dbReference>
<evidence type="ECO:0000256" key="1">
    <source>
        <dbReference type="SAM" id="Phobius"/>
    </source>
</evidence>
<dbReference type="PANTHER" id="PTHR40044">
    <property type="entry name" value="INTEGRAL MEMBRANE PROTEIN-RELATED"/>
    <property type="match status" value="1"/>
</dbReference>
<feature type="transmembrane region" description="Helical" evidence="1">
    <location>
        <begin position="127"/>
        <end position="150"/>
    </location>
</feature>
<gene>
    <name evidence="2" type="ORF">CJ192_03095</name>
</gene>
<dbReference type="GeneID" id="84578169"/>
<accession>A0A2N6UJ50</accession>
<feature type="transmembrane region" description="Helical" evidence="1">
    <location>
        <begin position="75"/>
        <end position="94"/>
    </location>
</feature>